<organism evidence="9 10">
    <name type="scientific">Persicitalea jodogahamensis</name>
    <dbReference type="NCBI Taxonomy" id="402147"/>
    <lineage>
        <taxon>Bacteria</taxon>
        <taxon>Pseudomonadati</taxon>
        <taxon>Bacteroidota</taxon>
        <taxon>Cytophagia</taxon>
        <taxon>Cytophagales</taxon>
        <taxon>Spirosomataceae</taxon>
        <taxon>Persicitalea</taxon>
    </lineage>
</organism>
<evidence type="ECO:0000313" key="9">
    <source>
        <dbReference type="EMBL" id="GHB84882.1"/>
    </source>
</evidence>
<evidence type="ECO:0000256" key="4">
    <source>
        <dbReference type="ARBA" id="ARBA00022729"/>
    </source>
</evidence>
<evidence type="ECO:0000256" key="3">
    <source>
        <dbReference type="ARBA" id="ARBA00022723"/>
    </source>
</evidence>
<dbReference type="EMBL" id="BMXF01000006">
    <property type="protein sequence ID" value="GHB84882.1"/>
    <property type="molecule type" value="Genomic_DNA"/>
</dbReference>
<reference evidence="9 10" key="1">
    <citation type="journal article" date="2014" name="Int. J. Syst. Evol. Microbiol.">
        <title>Complete genome sequence of Corynebacterium casei LMG S-19264T (=DSM 44701T), isolated from a smear-ripened cheese.</title>
        <authorList>
            <consortium name="US DOE Joint Genome Institute (JGI-PGF)"/>
            <person name="Walter F."/>
            <person name="Albersmeier A."/>
            <person name="Kalinowski J."/>
            <person name="Ruckert C."/>
        </authorList>
    </citation>
    <scope>NUCLEOTIDE SEQUENCE [LARGE SCALE GENOMIC DNA]</scope>
    <source>
        <strain evidence="9 10">KCTC 12866</strain>
    </source>
</reference>
<dbReference type="InterPro" id="IPR050738">
    <property type="entry name" value="Sulfatase"/>
</dbReference>
<feature type="domain" description="Sulfatase N-terminal" evidence="8">
    <location>
        <begin position="52"/>
        <end position="360"/>
    </location>
</feature>
<evidence type="ECO:0000256" key="1">
    <source>
        <dbReference type="ARBA" id="ARBA00001913"/>
    </source>
</evidence>
<dbReference type="AlphaFoldDB" id="A0A8J3DD29"/>
<dbReference type="Gene3D" id="3.30.1120.10">
    <property type="match status" value="1"/>
</dbReference>
<gene>
    <name evidence="9" type="ORF">GCM10007390_45150</name>
</gene>
<comment type="similarity">
    <text evidence="2">Belongs to the sulfatase family.</text>
</comment>
<name>A0A8J3DD29_9BACT</name>
<evidence type="ECO:0000256" key="6">
    <source>
        <dbReference type="ARBA" id="ARBA00022837"/>
    </source>
</evidence>
<dbReference type="PANTHER" id="PTHR42693">
    <property type="entry name" value="ARYLSULFATASE FAMILY MEMBER"/>
    <property type="match status" value="1"/>
</dbReference>
<protein>
    <submittedName>
        <fullName evidence="9">Aryl-sulfate sulfohydrolase</fullName>
    </submittedName>
</protein>
<dbReference type="RefSeq" id="WP_229581346.1">
    <property type="nucleotide sequence ID" value="NZ_BMXF01000006.1"/>
</dbReference>
<keyword evidence="5" id="KW-0378">Hydrolase</keyword>
<comment type="caution">
    <text evidence="9">The sequence shown here is derived from an EMBL/GenBank/DDBJ whole genome shotgun (WGS) entry which is preliminary data.</text>
</comment>
<comment type="cofactor">
    <cofactor evidence="1">
        <name>Ca(2+)</name>
        <dbReference type="ChEBI" id="CHEBI:29108"/>
    </cofactor>
</comment>
<dbReference type="SUPFAM" id="SSF53649">
    <property type="entry name" value="Alkaline phosphatase-like"/>
    <property type="match status" value="1"/>
</dbReference>
<keyword evidence="6" id="KW-0106">Calcium</keyword>
<dbReference type="Pfam" id="PF00884">
    <property type="entry name" value="Sulfatase"/>
    <property type="match status" value="1"/>
</dbReference>
<keyword evidence="3" id="KW-0479">Metal-binding</keyword>
<dbReference type="InterPro" id="IPR000917">
    <property type="entry name" value="Sulfatase_N"/>
</dbReference>
<feature type="region of interest" description="Disordered" evidence="7">
    <location>
        <begin position="479"/>
        <end position="500"/>
    </location>
</feature>
<dbReference type="GO" id="GO:0046872">
    <property type="term" value="F:metal ion binding"/>
    <property type="evidence" value="ECO:0007669"/>
    <property type="project" value="UniProtKB-KW"/>
</dbReference>
<keyword evidence="10" id="KW-1185">Reference proteome</keyword>
<dbReference type="Gene3D" id="3.40.720.10">
    <property type="entry name" value="Alkaline Phosphatase, subunit A"/>
    <property type="match status" value="1"/>
</dbReference>
<dbReference type="PANTHER" id="PTHR42693:SF42">
    <property type="entry name" value="ARYLSULFATASE G"/>
    <property type="match status" value="1"/>
</dbReference>
<sequence>MLIQIDKGEEKLYTHIGFQATIRMMKFSKLLLTIFSCIVLNNAAFAQKKPRQIILILADDLGWKDVGFNGSRYYHTPVLDSLAKQSMVFTHAYANASNCAPSRACLMSGAYAPRHGVFTVSPPDRGDARSRKLVPSPNEDFLSPQLKTLGRVFQEAGFKTAVMGKWHIGEDPTQQGFDVHKGGGRMGHPKSYFSPYGMKYLADGPEGEELTDRITQESIRFMQENRTNDFFLYIPQFAIHTPLQGKENLVEKYKKLPPRDGQGTSPAYAALVENLDQNVGKLLAAVKSLRLENPLIVFSSDNGGIANLSRQWPLRAGKGSYYEGGLRVPLLVNNAGVKPGVSDVPTLLFDLFPTLCAWAKVPLPTSQPIDGVSFLDVWQGKPRPNLYERSLFFHFPFYLEAYRMGGDDSRDDFFRTRPGSVVIKKNWKLHHYLEDDAYELYDMNNDPGERIDLASEQPEKREELVAILNKWRTEVSAPVPAELNPAYDPEFVPRPKKRNK</sequence>
<accession>A0A8J3DD29</accession>
<dbReference type="Proteomes" id="UP000598271">
    <property type="component" value="Unassembled WGS sequence"/>
</dbReference>
<dbReference type="GO" id="GO:0004065">
    <property type="term" value="F:arylsulfatase activity"/>
    <property type="evidence" value="ECO:0007669"/>
    <property type="project" value="TreeGrafter"/>
</dbReference>
<evidence type="ECO:0000256" key="7">
    <source>
        <dbReference type="SAM" id="MobiDB-lite"/>
    </source>
</evidence>
<dbReference type="CDD" id="cd16144">
    <property type="entry name" value="ARS_like"/>
    <property type="match status" value="1"/>
</dbReference>
<dbReference type="InterPro" id="IPR017850">
    <property type="entry name" value="Alkaline_phosphatase_core_sf"/>
</dbReference>
<evidence type="ECO:0000256" key="2">
    <source>
        <dbReference type="ARBA" id="ARBA00008779"/>
    </source>
</evidence>
<evidence type="ECO:0000313" key="10">
    <source>
        <dbReference type="Proteomes" id="UP000598271"/>
    </source>
</evidence>
<keyword evidence="4" id="KW-0732">Signal</keyword>
<proteinExistence type="inferred from homology"/>
<evidence type="ECO:0000259" key="8">
    <source>
        <dbReference type="Pfam" id="PF00884"/>
    </source>
</evidence>
<evidence type="ECO:0000256" key="5">
    <source>
        <dbReference type="ARBA" id="ARBA00022801"/>
    </source>
</evidence>